<sequence length="909" mass="89441">MAPISDALSGGVRPLEAPHPPPPPGSCQQAQPASEAPLVLTQLPAGLVNLGNSCYMNSALQALAASQHVCRHLAERAAAVRAHYDSNNSSSNRCGTAASTAAPLPRAPPAPPVPRRHLQHGRPQVQPPSSATGMGDGPGPGSGGGTGLQGNVAAAAASVAQAAAAVVAPVALPLLQGTASGLARAWLWLRGWEPSSLAAAALPPPHLAAAVAAAATAAAACGVRPPTNLSAAAFGPSPRNSELRRLSACEVLLQLDATLSALQPRYRPAAATAAATAGAPVDPSPLLRVLRGHLPGGVLALGEQNDAAEALEILLDAAEDEAAAWHLTAERWRRAHAGLGAAVAAQGPAPAESVPAAVAVVATTTAPAEGGASAMGATAGGGGAVTVAATPAAAPAVILLTAHAAEAAGAAEQLQPPQSPLRGLMARTLTCTACGSMSTTQVEPFWSLQLPLPTAVSSSGGAGGGGGGGAALRRIPAAFAQQHQQQRGSMWAVASAAGAAGSSSISGISNSEGRRSSSCSSDAGWRRSSSSGAYSGGLLTLQHCLRGVSKVEKLDGVTCARCSLAAAARRCGPVLVQQPVADATTCCTTSPAAPAGAGPASAPVHATATTTAAAASATAARERLARRVDRLAGLLAAPHLPDLDLDRELAELGAAATAATAATAAAAGGADARPCAPPVELQPVRQPAWRRTAATRPPRVLALQLLRGVWDEHMGRGAKDTRHVAFPLVLPYGEVLEDLGGSCSSGGGGDGGGPAAGVSIRGAGGGTAHEGRRGTEAEEEEGEQEGGCGGSSAASMAVAAQPPYELVAVVVHLGGAASGHYLVYRRVRVAAVAGAPAAISATAVGAVGAAGAAGAAGTAGCQGRGVITAATGAAGHVWLRVSDSSVCRVEAGEVLRQPAALLLYEQRRQ</sequence>
<dbReference type="AlphaFoldDB" id="A0A835TC74"/>
<dbReference type="GO" id="GO:0016579">
    <property type="term" value="P:protein deubiquitination"/>
    <property type="evidence" value="ECO:0007669"/>
    <property type="project" value="InterPro"/>
</dbReference>
<dbReference type="SUPFAM" id="SSF54001">
    <property type="entry name" value="Cysteine proteinases"/>
    <property type="match status" value="1"/>
</dbReference>
<keyword evidence="11" id="KW-1185">Reference proteome</keyword>
<proteinExistence type="inferred from homology"/>
<dbReference type="Proteomes" id="UP000650467">
    <property type="component" value="Unassembled WGS sequence"/>
</dbReference>
<evidence type="ECO:0000313" key="11">
    <source>
        <dbReference type="Proteomes" id="UP000650467"/>
    </source>
</evidence>
<comment type="similarity">
    <text evidence="2 7">Belongs to the peptidase C19 family.</text>
</comment>
<dbReference type="OrthoDB" id="2248014at2759"/>
<accession>A0A835TC74</accession>
<comment type="caution">
    <text evidence="10">The sequence shown here is derived from an EMBL/GenBank/DDBJ whole genome shotgun (WGS) entry which is preliminary data.</text>
</comment>
<evidence type="ECO:0000313" key="10">
    <source>
        <dbReference type="EMBL" id="KAG2435305.1"/>
    </source>
</evidence>
<keyword evidence="6 7" id="KW-0788">Thiol protease</keyword>
<evidence type="ECO:0000256" key="1">
    <source>
        <dbReference type="ARBA" id="ARBA00000707"/>
    </source>
</evidence>
<evidence type="ECO:0000256" key="5">
    <source>
        <dbReference type="ARBA" id="ARBA00022801"/>
    </source>
</evidence>
<gene>
    <name evidence="10" type="ORF">HXX76_007380</name>
</gene>
<comment type="function">
    <text evidence="7">Recognizes and hydrolyzes the peptide bond at the C-terminal Gly of ubiquitin. Involved in the processing of poly-ubiquitin precursors as well as that of ubiquitinated proteins.</text>
</comment>
<organism evidence="10 11">
    <name type="scientific">Chlamydomonas incerta</name>
    <dbReference type="NCBI Taxonomy" id="51695"/>
    <lineage>
        <taxon>Eukaryota</taxon>
        <taxon>Viridiplantae</taxon>
        <taxon>Chlorophyta</taxon>
        <taxon>core chlorophytes</taxon>
        <taxon>Chlorophyceae</taxon>
        <taxon>CS clade</taxon>
        <taxon>Chlamydomonadales</taxon>
        <taxon>Chlamydomonadaceae</taxon>
        <taxon>Chlamydomonas</taxon>
    </lineage>
</organism>
<feature type="region of interest" description="Disordered" evidence="8">
    <location>
        <begin position="84"/>
        <end position="147"/>
    </location>
</feature>
<feature type="region of interest" description="Disordered" evidence="8">
    <location>
        <begin position="743"/>
        <end position="793"/>
    </location>
</feature>
<dbReference type="GO" id="GO:0005634">
    <property type="term" value="C:nucleus"/>
    <property type="evidence" value="ECO:0007669"/>
    <property type="project" value="TreeGrafter"/>
</dbReference>
<feature type="domain" description="USP" evidence="9">
    <location>
        <begin position="45"/>
        <end position="907"/>
    </location>
</feature>
<evidence type="ECO:0000256" key="7">
    <source>
        <dbReference type="RuleBase" id="RU366025"/>
    </source>
</evidence>
<evidence type="ECO:0000256" key="8">
    <source>
        <dbReference type="SAM" id="MobiDB-lite"/>
    </source>
</evidence>
<keyword evidence="5 7" id="KW-0378">Hydrolase</keyword>
<dbReference type="InterPro" id="IPR001394">
    <property type="entry name" value="Peptidase_C19_UCH"/>
</dbReference>
<evidence type="ECO:0000256" key="4">
    <source>
        <dbReference type="ARBA" id="ARBA00022786"/>
    </source>
</evidence>
<dbReference type="GO" id="GO:0006508">
    <property type="term" value="P:proteolysis"/>
    <property type="evidence" value="ECO:0007669"/>
    <property type="project" value="UniProtKB-KW"/>
</dbReference>
<reference evidence="10" key="1">
    <citation type="journal article" date="2020" name="bioRxiv">
        <title>Comparative genomics of Chlamydomonas.</title>
        <authorList>
            <person name="Craig R.J."/>
            <person name="Hasan A.R."/>
            <person name="Ness R.W."/>
            <person name="Keightley P.D."/>
        </authorList>
    </citation>
    <scope>NUCLEOTIDE SEQUENCE</scope>
    <source>
        <strain evidence="10">SAG 7.73</strain>
    </source>
</reference>
<dbReference type="Pfam" id="PF00443">
    <property type="entry name" value="UCH"/>
    <property type="match status" value="1"/>
</dbReference>
<dbReference type="PROSITE" id="PS00973">
    <property type="entry name" value="USP_2"/>
    <property type="match status" value="1"/>
</dbReference>
<dbReference type="InterPro" id="IPR050164">
    <property type="entry name" value="Peptidase_C19"/>
</dbReference>
<evidence type="ECO:0000256" key="3">
    <source>
        <dbReference type="ARBA" id="ARBA00022670"/>
    </source>
</evidence>
<dbReference type="PROSITE" id="PS00972">
    <property type="entry name" value="USP_1"/>
    <property type="match status" value="1"/>
</dbReference>
<dbReference type="GO" id="GO:0005829">
    <property type="term" value="C:cytosol"/>
    <property type="evidence" value="ECO:0007669"/>
    <property type="project" value="TreeGrafter"/>
</dbReference>
<name>A0A835TC74_CHLIN</name>
<dbReference type="InterPro" id="IPR018200">
    <property type="entry name" value="USP_CS"/>
</dbReference>
<feature type="compositionally biased region" description="Gly residues" evidence="8">
    <location>
        <begin position="134"/>
        <end position="147"/>
    </location>
</feature>
<feature type="compositionally biased region" description="Gly residues" evidence="8">
    <location>
        <begin position="743"/>
        <end position="755"/>
    </location>
</feature>
<dbReference type="InterPro" id="IPR028889">
    <property type="entry name" value="USP"/>
</dbReference>
<feature type="region of interest" description="Disordered" evidence="8">
    <location>
        <begin position="1"/>
        <end position="33"/>
    </location>
</feature>
<dbReference type="PANTHER" id="PTHR24006">
    <property type="entry name" value="UBIQUITIN CARBOXYL-TERMINAL HYDROLASE"/>
    <property type="match status" value="1"/>
</dbReference>
<protein>
    <recommendedName>
        <fullName evidence="7">Ubiquitin carboxyl-terminal hydrolase</fullName>
        <ecNumber evidence="7">3.4.19.12</ecNumber>
    </recommendedName>
</protein>
<comment type="catalytic activity">
    <reaction evidence="1 7">
        <text>Thiol-dependent hydrolysis of ester, thioester, amide, peptide and isopeptide bonds formed by the C-terminal Gly of ubiquitin (a 76-residue protein attached to proteins as an intracellular targeting signal).</text>
        <dbReference type="EC" id="3.4.19.12"/>
    </reaction>
</comment>
<dbReference type="EMBL" id="JAEHOC010000015">
    <property type="protein sequence ID" value="KAG2435305.1"/>
    <property type="molecule type" value="Genomic_DNA"/>
</dbReference>
<dbReference type="Gene3D" id="3.90.70.10">
    <property type="entry name" value="Cysteine proteinases"/>
    <property type="match status" value="2"/>
</dbReference>
<dbReference type="PANTHER" id="PTHR24006:SF888">
    <property type="entry name" value="UBIQUITIN CARBOXYL-TERMINAL HYDROLASE 30"/>
    <property type="match status" value="1"/>
</dbReference>
<dbReference type="InterPro" id="IPR038765">
    <property type="entry name" value="Papain-like_cys_pep_sf"/>
</dbReference>
<dbReference type="EC" id="3.4.19.12" evidence="7"/>
<dbReference type="PROSITE" id="PS50235">
    <property type="entry name" value="USP_3"/>
    <property type="match status" value="1"/>
</dbReference>
<keyword evidence="3 7" id="KW-0645">Protease</keyword>
<evidence type="ECO:0000259" key="9">
    <source>
        <dbReference type="PROSITE" id="PS50235"/>
    </source>
</evidence>
<feature type="compositionally biased region" description="Polar residues" evidence="8">
    <location>
        <begin position="85"/>
        <end position="94"/>
    </location>
</feature>
<evidence type="ECO:0000256" key="2">
    <source>
        <dbReference type="ARBA" id="ARBA00009085"/>
    </source>
</evidence>
<dbReference type="GO" id="GO:0004843">
    <property type="term" value="F:cysteine-type deubiquitinase activity"/>
    <property type="evidence" value="ECO:0007669"/>
    <property type="project" value="UniProtKB-UniRule"/>
</dbReference>
<feature type="region of interest" description="Disordered" evidence="8">
    <location>
        <begin position="503"/>
        <end position="531"/>
    </location>
</feature>
<dbReference type="CDD" id="cd02257">
    <property type="entry name" value="Peptidase_C19"/>
    <property type="match status" value="1"/>
</dbReference>
<evidence type="ECO:0000256" key="6">
    <source>
        <dbReference type="ARBA" id="ARBA00022807"/>
    </source>
</evidence>
<keyword evidence="4 7" id="KW-0833">Ubl conjugation pathway</keyword>